<dbReference type="PROSITE" id="PS50231">
    <property type="entry name" value="RICIN_B_LECTIN"/>
    <property type="match status" value="1"/>
</dbReference>
<dbReference type="RefSeq" id="XP_007311352.1">
    <property type="nucleotide sequence ID" value="XM_007311290.1"/>
</dbReference>
<keyword evidence="3" id="KW-1185">Reference proteome</keyword>
<sequence>MIQVALLRTSICAVCERILEDNFEISGVMTHFPEGTYWIRNQQLRTFIGLGTSNLEKIAEKQEPHSLIRNASSGGVMGLKAPDVDSGSSIVLAEAIEDDRGQQWRIEWIDDYERNVTYRIVNAHNGTVLDQGILARGQPIKSYPYHGRPNQRWFLEPAFLPTVVWLEHVRTGWYLQYDASNANHGAVARDKIPSTNTSRAQLWFLEPQGVDRSFVIRSLEDDTKALDVLDGDLADGTLVLVCAYNGGRSQSWNIERVGLTDDLSAPYDAESTVYNLVNARTDTMAQIGAGGSIQVFGEQDPAASQQWRIVPYPFPPLFWATIQNTYTGMFIRQNGALVAASRGSRYTLDKTIQWRFLPGSDAPHHFSIVNRASGLIVIGGIGTPHVTLLESGGREDGNLWAMERDRGARGFGIVNTVTNGALDQWDGGATIQAHPNNGTKDLHHQWVIVQVLSGRLPSFALVNSRTGRSLTYAKTSQPEGNIITAEHKLDDFSNQWLFEIVSANDSKLPVFAIISKLSGNVLDHYGGYRLAAGSDDTKMDHHRWRLVPCHCGEMYFHIVNQHTGCHLEEQFTGAPNAGVSSPIPYPVTDAHRSQCWELISARYEGFDSIIVDDDVLRLTLKYMEATHVSDAQESLLKKRAPGREKKGKEKHGHIPQSPRRLTIFAPIIRTIFHRVINQWEEDTIHITARTAARVATNRSEVEREFGIPIPTALRRQSEVSGWIRIDVQRPYGTAPGQRVVNVIGQWLESPIFHVIVPVGVRVGRENIRAAMRQSLGGHTSVIIAHANSVPPAGGTMPETTPPPAPRTCNGWIYYAEAMSSIVLLSPLGM</sequence>
<proteinExistence type="predicted"/>
<protein>
    <recommendedName>
        <fullName evidence="1">Ricin B lectin domain-containing protein</fullName>
    </recommendedName>
</protein>
<evidence type="ECO:0000259" key="1">
    <source>
        <dbReference type="Pfam" id="PF14200"/>
    </source>
</evidence>
<dbReference type="CDD" id="cd00161">
    <property type="entry name" value="beta-trefoil_Ricin-like"/>
    <property type="match status" value="3"/>
</dbReference>
<dbReference type="eggNOG" id="ENOG502R2DA">
    <property type="taxonomic scope" value="Eukaryota"/>
</dbReference>
<dbReference type="InterPro" id="IPR000772">
    <property type="entry name" value="Ricin_B_lectin"/>
</dbReference>
<dbReference type="GeneID" id="18795923"/>
<dbReference type="EMBL" id="JH687403">
    <property type="protein sequence ID" value="EIM79557.1"/>
    <property type="molecule type" value="Genomic_DNA"/>
</dbReference>
<gene>
    <name evidence="2" type="ORF">STEHIDRAFT_116459</name>
</gene>
<accession>R7RZ19</accession>
<feature type="domain" description="Ricin B lectin" evidence="1">
    <location>
        <begin position="101"/>
        <end position="187"/>
    </location>
</feature>
<dbReference type="OrthoDB" id="2131701at2759"/>
<reference evidence="3" key="1">
    <citation type="journal article" date="2012" name="Science">
        <title>The Paleozoic origin of enzymatic lignin decomposition reconstructed from 31 fungal genomes.</title>
        <authorList>
            <person name="Floudas D."/>
            <person name="Binder M."/>
            <person name="Riley R."/>
            <person name="Barry K."/>
            <person name="Blanchette R.A."/>
            <person name="Henrissat B."/>
            <person name="Martinez A.T."/>
            <person name="Otillar R."/>
            <person name="Spatafora J.W."/>
            <person name="Yadav J.S."/>
            <person name="Aerts A."/>
            <person name="Benoit I."/>
            <person name="Boyd A."/>
            <person name="Carlson A."/>
            <person name="Copeland A."/>
            <person name="Coutinho P.M."/>
            <person name="de Vries R.P."/>
            <person name="Ferreira P."/>
            <person name="Findley K."/>
            <person name="Foster B."/>
            <person name="Gaskell J."/>
            <person name="Glotzer D."/>
            <person name="Gorecki P."/>
            <person name="Heitman J."/>
            <person name="Hesse C."/>
            <person name="Hori C."/>
            <person name="Igarashi K."/>
            <person name="Jurgens J.A."/>
            <person name="Kallen N."/>
            <person name="Kersten P."/>
            <person name="Kohler A."/>
            <person name="Kuees U."/>
            <person name="Kumar T.K.A."/>
            <person name="Kuo A."/>
            <person name="LaButti K."/>
            <person name="Larrondo L.F."/>
            <person name="Lindquist E."/>
            <person name="Ling A."/>
            <person name="Lombard V."/>
            <person name="Lucas S."/>
            <person name="Lundell T."/>
            <person name="Martin R."/>
            <person name="McLaughlin D.J."/>
            <person name="Morgenstern I."/>
            <person name="Morin E."/>
            <person name="Murat C."/>
            <person name="Nagy L.G."/>
            <person name="Nolan M."/>
            <person name="Ohm R.A."/>
            <person name="Patyshakuliyeva A."/>
            <person name="Rokas A."/>
            <person name="Ruiz-Duenas F.J."/>
            <person name="Sabat G."/>
            <person name="Salamov A."/>
            <person name="Samejima M."/>
            <person name="Schmutz J."/>
            <person name="Slot J.C."/>
            <person name="St John F."/>
            <person name="Stenlid J."/>
            <person name="Sun H."/>
            <person name="Sun S."/>
            <person name="Syed K."/>
            <person name="Tsang A."/>
            <person name="Wiebenga A."/>
            <person name="Young D."/>
            <person name="Pisabarro A."/>
            <person name="Eastwood D.C."/>
            <person name="Martin F."/>
            <person name="Cullen D."/>
            <person name="Grigoriev I.V."/>
            <person name="Hibbett D.S."/>
        </authorList>
    </citation>
    <scope>NUCLEOTIDE SEQUENCE [LARGE SCALE GENOMIC DNA]</scope>
    <source>
        <strain evidence="3">FP-91666</strain>
    </source>
</reference>
<dbReference type="Gene3D" id="2.80.10.50">
    <property type="match status" value="3"/>
</dbReference>
<evidence type="ECO:0000313" key="2">
    <source>
        <dbReference type="EMBL" id="EIM79557.1"/>
    </source>
</evidence>
<organism evidence="2 3">
    <name type="scientific">Stereum hirsutum (strain FP-91666)</name>
    <name type="common">White-rot fungus</name>
    <dbReference type="NCBI Taxonomy" id="721885"/>
    <lineage>
        <taxon>Eukaryota</taxon>
        <taxon>Fungi</taxon>
        <taxon>Dikarya</taxon>
        <taxon>Basidiomycota</taxon>
        <taxon>Agaricomycotina</taxon>
        <taxon>Agaricomycetes</taxon>
        <taxon>Russulales</taxon>
        <taxon>Stereaceae</taxon>
        <taxon>Stereum</taxon>
    </lineage>
</organism>
<dbReference type="KEGG" id="shs:STEHIDRAFT_116459"/>
<dbReference type="AlphaFoldDB" id="R7RZ19"/>
<dbReference type="Proteomes" id="UP000053927">
    <property type="component" value="Unassembled WGS sequence"/>
</dbReference>
<dbReference type="Pfam" id="PF14200">
    <property type="entry name" value="RicinB_lectin_2"/>
    <property type="match status" value="1"/>
</dbReference>
<dbReference type="OMA" id="CWELISA"/>
<evidence type="ECO:0000313" key="3">
    <source>
        <dbReference type="Proteomes" id="UP000053927"/>
    </source>
</evidence>
<dbReference type="SUPFAM" id="SSF50370">
    <property type="entry name" value="Ricin B-like lectins"/>
    <property type="match status" value="5"/>
</dbReference>
<dbReference type="InterPro" id="IPR035992">
    <property type="entry name" value="Ricin_B-like_lectins"/>
</dbReference>
<name>R7RZ19_STEHR</name>